<dbReference type="RefSeq" id="XP_005537503.1">
    <property type="nucleotide sequence ID" value="XM_005537446.1"/>
</dbReference>
<gene>
    <name evidence="12" type="ORF">CYME_CMO090C</name>
</gene>
<evidence type="ECO:0000256" key="9">
    <source>
        <dbReference type="ARBA" id="ARBA00048679"/>
    </source>
</evidence>
<sequence>MMSTWRRERRTPSWAVDESWFAELERGIKGGCAAGLPVDTSAKPEPVVCFEDSRDESEKETDQMLPHQPPVPEVSSKTSPPVADSHSWHTDGERNARRHFIALLPGVPPLELQGASRADFKATELIGEGACSRVLRATYLPTGREYAVKVISKALAEQNEQVLPLRTEQICLQVGLGHPNIVQLKAILEDENFLYMVIELCPHGDLARLLARRRASSETPHPSHRDRFQKREPNGAAPSGGNHVGALSLDAARFYFAEIVSAVDLIHKNGIVHRDLKPHNILIGNKGHCKLADFGVAAILGKTPDDELAGRSPRPQDKHRYDSFVGTFAYLAPEQLRRERPGGGFESDLWALGVVLYQMLCGGELPFRGETDYLLFQSILKDDVAFPKSCLPTSSGRDLVEKLLNKDPAQRITMRALKLHPFFKGIDFRHLHRVDASKLLGPDAFEKRDFLSFDAASSAGHAAEGFRRVTRAINSWWPRGTHAHRRATREPQALQDAGAKELFAAHEKWRQPARRVLNLASDFTGNPILASAIELVESLLQRIRRECMQHRKLPSEEYLFAASQLQSADPRTLTDDHAKIRFWVVLYNVMFIHVRMVHGAPVRSGLRDNRFFGEYFYRVFTLDYCLDDIENGILRVPGPFFRSWERDDPRRELALKHLHPKIVDMLHRIRVSRGMADIPELDHLTETNLLGQAAFEDDGLIETDTERTTLTL</sequence>
<dbReference type="Proteomes" id="UP000007014">
    <property type="component" value="Chromosome 15"/>
</dbReference>
<evidence type="ECO:0000256" key="1">
    <source>
        <dbReference type="ARBA" id="ARBA00012513"/>
    </source>
</evidence>
<evidence type="ECO:0000256" key="3">
    <source>
        <dbReference type="ARBA" id="ARBA00022553"/>
    </source>
</evidence>
<evidence type="ECO:0000256" key="2">
    <source>
        <dbReference type="ARBA" id="ARBA00022527"/>
    </source>
</evidence>
<feature type="region of interest" description="Disordered" evidence="10">
    <location>
        <begin position="214"/>
        <end position="241"/>
    </location>
</feature>
<dbReference type="Pfam" id="PF00069">
    <property type="entry name" value="Pkinase"/>
    <property type="match status" value="1"/>
</dbReference>
<keyword evidence="4" id="KW-0808">Transferase</keyword>
<dbReference type="HOGENOM" id="CLU_388004_0_0_1"/>
<dbReference type="PROSITE" id="PS50011">
    <property type="entry name" value="PROTEIN_KINASE_DOM"/>
    <property type="match status" value="1"/>
</dbReference>
<reference evidence="12 13" key="2">
    <citation type="journal article" date="2007" name="BMC Biol.">
        <title>A 100%-complete sequence reveals unusually simple genomic features in the hot-spring red alga Cyanidioschyzon merolae.</title>
        <authorList>
            <person name="Nozaki H."/>
            <person name="Takano H."/>
            <person name="Misumi O."/>
            <person name="Terasawa K."/>
            <person name="Matsuzaki M."/>
            <person name="Maruyama S."/>
            <person name="Nishida K."/>
            <person name="Yagisawa F."/>
            <person name="Yoshida Y."/>
            <person name="Fujiwara T."/>
            <person name="Takio S."/>
            <person name="Tamura K."/>
            <person name="Chung S.J."/>
            <person name="Nakamura S."/>
            <person name="Kuroiwa H."/>
            <person name="Tanaka K."/>
            <person name="Sato N."/>
            <person name="Kuroiwa T."/>
        </authorList>
    </citation>
    <scope>NUCLEOTIDE SEQUENCE [LARGE SCALE GENOMIC DNA]</scope>
    <source>
        <strain evidence="12 13">10D</strain>
    </source>
</reference>
<dbReference type="GO" id="GO:0035556">
    <property type="term" value="P:intracellular signal transduction"/>
    <property type="evidence" value="ECO:0007669"/>
    <property type="project" value="TreeGrafter"/>
</dbReference>
<keyword evidence="3" id="KW-0597">Phosphoprotein</keyword>
<dbReference type="GO" id="GO:0004674">
    <property type="term" value="F:protein serine/threonine kinase activity"/>
    <property type="evidence" value="ECO:0007669"/>
    <property type="project" value="UniProtKB-KW"/>
</dbReference>
<dbReference type="AlphaFoldDB" id="M1VEV3"/>
<keyword evidence="13" id="KW-1185">Reference proteome</keyword>
<dbReference type="SUPFAM" id="SSF56112">
    <property type="entry name" value="Protein kinase-like (PK-like)"/>
    <property type="match status" value="1"/>
</dbReference>
<dbReference type="GO" id="GO:0007010">
    <property type="term" value="P:cytoskeleton organization"/>
    <property type="evidence" value="ECO:0007669"/>
    <property type="project" value="UniProtKB-ARBA"/>
</dbReference>
<dbReference type="KEGG" id="cme:CYME_CMO090C"/>
<evidence type="ECO:0000313" key="12">
    <source>
        <dbReference type="EMBL" id="BAM81467.1"/>
    </source>
</evidence>
<evidence type="ECO:0000256" key="6">
    <source>
        <dbReference type="ARBA" id="ARBA00022777"/>
    </source>
</evidence>
<reference evidence="12 13" key="1">
    <citation type="journal article" date="2004" name="Nature">
        <title>Genome sequence of the ultrasmall unicellular red alga Cyanidioschyzon merolae 10D.</title>
        <authorList>
            <person name="Matsuzaki M."/>
            <person name="Misumi O."/>
            <person name="Shin-i T."/>
            <person name="Maruyama S."/>
            <person name="Takahara M."/>
            <person name="Miyagishima S."/>
            <person name="Mori T."/>
            <person name="Nishida K."/>
            <person name="Yagisawa F."/>
            <person name="Nishida K."/>
            <person name="Yoshida Y."/>
            <person name="Nishimura Y."/>
            <person name="Nakao S."/>
            <person name="Kobayashi T."/>
            <person name="Momoyama Y."/>
            <person name="Higashiyama T."/>
            <person name="Minoda A."/>
            <person name="Sano M."/>
            <person name="Nomoto H."/>
            <person name="Oishi K."/>
            <person name="Hayashi H."/>
            <person name="Ohta F."/>
            <person name="Nishizaka S."/>
            <person name="Haga S."/>
            <person name="Miura S."/>
            <person name="Morishita T."/>
            <person name="Kabeya Y."/>
            <person name="Terasawa K."/>
            <person name="Suzuki Y."/>
            <person name="Ishii Y."/>
            <person name="Asakawa S."/>
            <person name="Takano H."/>
            <person name="Ohta N."/>
            <person name="Kuroiwa H."/>
            <person name="Tanaka K."/>
            <person name="Shimizu N."/>
            <person name="Sugano S."/>
            <person name="Sato N."/>
            <person name="Nozaki H."/>
            <person name="Ogasawara N."/>
            <person name="Kohara Y."/>
            <person name="Kuroiwa T."/>
        </authorList>
    </citation>
    <scope>NUCLEOTIDE SEQUENCE [LARGE SCALE GENOMIC DNA]</scope>
    <source>
        <strain evidence="12 13">10D</strain>
    </source>
</reference>
<dbReference type="eggNOG" id="KOG0592">
    <property type="taxonomic scope" value="Eukaryota"/>
</dbReference>
<dbReference type="InterPro" id="IPR008271">
    <property type="entry name" value="Ser/Thr_kinase_AS"/>
</dbReference>
<feature type="region of interest" description="Disordered" evidence="10">
    <location>
        <begin position="51"/>
        <end position="90"/>
    </location>
</feature>
<dbReference type="Gramene" id="CMO090CT">
    <property type="protein sequence ID" value="CMO090CT"/>
    <property type="gene ID" value="CMO090C"/>
</dbReference>
<evidence type="ECO:0000256" key="7">
    <source>
        <dbReference type="ARBA" id="ARBA00022840"/>
    </source>
</evidence>
<dbReference type="GeneID" id="16995613"/>
<dbReference type="EMBL" id="AP006497">
    <property type="protein sequence ID" value="BAM81467.1"/>
    <property type="molecule type" value="Genomic_DNA"/>
</dbReference>
<feature type="compositionally biased region" description="Basic and acidic residues" evidence="10">
    <location>
        <begin position="221"/>
        <end position="233"/>
    </location>
</feature>
<comment type="catalytic activity">
    <reaction evidence="8">
        <text>L-threonyl-[protein] + ATP = O-phospho-L-threonyl-[protein] + ADP + H(+)</text>
        <dbReference type="Rhea" id="RHEA:46608"/>
        <dbReference type="Rhea" id="RHEA-COMP:11060"/>
        <dbReference type="Rhea" id="RHEA-COMP:11605"/>
        <dbReference type="ChEBI" id="CHEBI:15378"/>
        <dbReference type="ChEBI" id="CHEBI:30013"/>
        <dbReference type="ChEBI" id="CHEBI:30616"/>
        <dbReference type="ChEBI" id="CHEBI:61977"/>
        <dbReference type="ChEBI" id="CHEBI:456216"/>
        <dbReference type="EC" id="2.7.11.1"/>
    </reaction>
</comment>
<dbReference type="PROSITE" id="PS00108">
    <property type="entry name" value="PROTEIN_KINASE_ST"/>
    <property type="match status" value="1"/>
</dbReference>
<dbReference type="Gene3D" id="1.10.510.10">
    <property type="entry name" value="Transferase(Phosphotransferase) domain 1"/>
    <property type="match status" value="1"/>
</dbReference>
<dbReference type="GO" id="GO:0005524">
    <property type="term" value="F:ATP binding"/>
    <property type="evidence" value="ECO:0007669"/>
    <property type="project" value="UniProtKB-KW"/>
</dbReference>
<evidence type="ECO:0000256" key="10">
    <source>
        <dbReference type="SAM" id="MobiDB-lite"/>
    </source>
</evidence>
<proteinExistence type="predicted"/>
<evidence type="ECO:0000256" key="4">
    <source>
        <dbReference type="ARBA" id="ARBA00022679"/>
    </source>
</evidence>
<dbReference type="Gene3D" id="3.30.200.20">
    <property type="entry name" value="Phosphorylase Kinase, domain 1"/>
    <property type="match status" value="1"/>
</dbReference>
<keyword evidence="7" id="KW-0067">ATP-binding</keyword>
<organism evidence="12 13">
    <name type="scientific">Cyanidioschyzon merolae (strain NIES-3377 / 10D)</name>
    <name type="common">Unicellular red alga</name>
    <dbReference type="NCBI Taxonomy" id="280699"/>
    <lineage>
        <taxon>Eukaryota</taxon>
        <taxon>Rhodophyta</taxon>
        <taxon>Bangiophyceae</taxon>
        <taxon>Cyanidiales</taxon>
        <taxon>Cyanidiaceae</taxon>
        <taxon>Cyanidioschyzon</taxon>
    </lineage>
</organism>
<keyword evidence="2" id="KW-0723">Serine/threonine-protein kinase</keyword>
<keyword evidence="6 12" id="KW-0418">Kinase</keyword>
<name>M1VEV3_CYAM1</name>
<accession>M1VEV3</accession>
<dbReference type="InterPro" id="IPR050236">
    <property type="entry name" value="Ser_Thr_kinase_AGC"/>
</dbReference>
<dbReference type="InterPro" id="IPR011009">
    <property type="entry name" value="Kinase-like_dom_sf"/>
</dbReference>
<keyword evidence="5" id="KW-0547">Nucleotide-binding</keyword>
<dbReference type="InterPro" id="IPR000719">
    <property type="entry name" value="Prot_kinase_dom"/>
</dbReference>
<dbReference type="PANTHER" id="PTHR24356">
    <property type="entry name" value="SERINE/THREONINE-PROTEIN KINASE"/>
    <property type="match status" value="1"/>
</dbReference>
<evidence type="ECO:0000256" key="5">
    <source>
        <dbReference type="ARBA" id="ARBA00022741"/>
    </source>
</evidence>
<protein>
    <recommendedName>
        <fullName evidence="1">non-specific serine/threonine protein kinase</fullName>
        <ecNumber evidence="1">2.7.11.1</ecNumber>
    </recommendedName>
</protein>
<evidence type="ECO:0000313" key="13">
    <source>
        <dbReference type="Proteomes" id="UP000007014"/>
    </source>
</evidence>
<dbReference type="InterPro" id="IPR006869">
    <property type="entry name" value="DUF547"/>
</dbReference>
<dbReference type="FunFam" id="1.10.510.10:FF:000024">
    <property type="entry name" value="Probable serine/threonine-protein kinase cot-1"/>
    <property type="match status" value="1"/>
</dbReference>
<evidence type="ECO:0000259" key="11">
    <source>
        <dbReference type="PROSITE" id="PS50011"/>
    </source>
</evidence>
<feature type="domain" description="Protein kinase" evidence="11">
    <location>
        <begin position="120"/>
        <end position="423"/>
    </location>
</feature>
<dbReference type="SMART" id="SM00220">
    <property type="entry name" value="S_TKc"/>
    <property type="match status" value="1"/>
</dbReference>
<comment type="catalytic activity">
    <reaction evidence="9">
        <text>L-seryl-[protein] + ATP = O-phospho-L-seryl-[protein] + ADP + H(+)</text>
        <dbReference type="Rhea" id="RHEA:17989"/>
        <dbReference type="Rhea" id="RHEA-COMP:9863"/>
        <dbReference type="Rhea" id="RHEA-COMP:11604"/>
        <dbReference type="ChEBI" id="CHEBI:15378"/>
        <dbReference type="ChEBI" id="CHEBI:29999"/>
        <dbReference type="ChEBI" id="CHEBI:30616"/>
        <dbReference type="ChEBI" id="CHEBI:83421"/>
        <dbReference type="ChEBI" id="CHEBI:456216"/>
        <dbReference type="EC" id="2.7.11.1"/>
    </reaction>
</comment>
<dbReference type="PANTHER" id="PTHR24356:SF163">
    <property type="entry name" value="3-PHOSPHOINOSITIDE-DEPENDENT PROTEIN KINASE 1-RELATED"/>
    <property type="match status" value="1"/>
</dbReference>
<dbReference type="OrthoDB" id="347657at2759"/>
<dbReference type="STRING" id="280699.M1VEV3"/>
<evidence type="ECO:0000256" key="8">
    <source>
        <dbReference type="ARBA" id="ARBA00047899"/>
    </source>
</evidence>
<dbReference type="EC" id="2.7.11.1" evidence="1"/>
<dbReference type="Pfam" id="PF04784">
    <property type="entry name" value="DUF547"/>
    <property type="match status" value="1"/>
</dbReference>